<dbReference type="InParanoid" id="A0A0R2FRS7"/>
<dbReference type="EMBL" id="JQAX01000005">
    <property type="protein sequence ID" value="KRN30798.1"/>
    <property type="molecule type" value="Genomic_DNA"/>
</dbReference>
<dbReference type="STRING" id="1123500.GCA_000420365_01327"/>
<dbReference type="RefSeq" id="WP_022792036.1">
    <property type="nucleotide sequence ID" value="NZ_ATUU01000005.1"/>
</dbReference>
<keyword evidence="1" id="KW-0472">Membrane</keyword>
<dbReference type="PATRIC" id="fig|1123500.6.peg.1224"/>
<evidence type="ECO:0000313" key="3">
    <source>
        <dbReference type="Proteomes" id="UP000051296"/>
    </source>
</evidence>
<comment type="caution">
    <text evidence="2">The sequence shown here is derived from an EMBL/GenBank/DDBJ whole genome shotgun (WGS) entry which is preliminary data.</text>
</comment>
<evidence type="ECO:0000313" key="2">
    <source>
        <dbReference type="EMBL" id="KRN30798.1"/>
    </source>
</evidence>
<sequence>MNNYEQVPAEVKGWNWGAFLYSIFWGFGNKSYLPLLCMIPGFNLIWMFVVGFKGQEWAWKKSSYTNRAEDIRTFQAIQATWNRAGLTMFILVVVSFVALLIFALAFGWLANVNQ</sequence>
<name>A0A0R2FRS7_9LACO</name>
<evidence type="ECO:0000256" key="1">
    <source>
        <dbReference type="SAM" id="Phobius"/>
    </source>
</evidence>
<dbReference type="AlphaFoldDB" id="A0A0R2FRS7"/>
<keyword evidence="1" id="KW-1133">Transmembrane helix</keyword>
<proteinExistence type="predicted"/>
<keyword evidence="1" id="KW-0812">Transmembrane</keyword>
<feature type="transmembrane region" description="Helical" evidence="1">
    <location>
        <begin position="32"/>
        <end position="52"/>
    </location>
</feature>
<gene>
    <name evidence="2" type="ORF">IV68_GL001225</name>
</gene>
<keyword evidence="3" id="KW-1185">Reference proteome</keyword>
<feature type="transmembrane region" description="Helical" evidence="1">
    <location>
        <begin position="86"/>
        <end position="110"/>
    </location>
</feature>
<dbReference type="OrthoDB" id="9815959at2"/>
<accession>A0A0R2FRS7</accession>
<organism evidence="2 3">
    <name type="scientific">Weissella halotolerans DSM 20190</name>
    <dbReference type="NCBI Taxonomy" id="1123500"/>
    <lineage>
        <taxon>Bacteria</taxon>
        <taxon>Bacillati</taxon>
        <taxon>Bacillota</taxon>
        <taxon>Bacilli</taxon>
        <taxon>Lactobacillales</taxon>
        <taxon>Lactobacillaceae</taxon>
        <taxon>Weissella</taxon>
    </lineage>
</organism>
<dbReference type="Proteomes" id="UP000051296">
    <property type="component" value="Unassembled WGS sequence"/>
</dbReference>
<dbReference type="eggNOG" id="COG0515">
    <property type="taxonomic scope" value="Bacteria"/>
</dbReference>
<reference evidence="2 3" key="1">
    <citation type="journal article" date="2015" name="Genome Announc.">
        <title>Expanding the biotechnology potential of lactobacilli through comparative genomics of 213 strains and associated genera.</title>
        <authorList>
            <person name="Sun Z."/>
            <person name="Harris H.M."/>
            <person name="McCann A."/>
            <person name="Guo C."/>
            <person name="Argimon S."/>
            <person name="Zhang W."/>
            <person name="Yang X."/>
            <person name="Jeffery I.B."/>
            <person name="Cooney J.C."/>
            <person name="Kagawa T.F."/>
            <person name="Liu W."/>
            <person name="Song Y."/>
            <person name="Salvetti E."/>
            <person name="Wrobel A."/>
            <person name="Rasinkangas P."/>
            <person name="Parkhill J."/>
            <person name="Rea M.C."/>
            <person name="O'Sullivan O."/>
            <person name="Ritari J."/>
            <person name="Douillard F.P."/>
            <person name="Paul Ross R."/>
            <person name="Yang R."/>
            <person name="Briner A.E."/>
            <person name="Felis G.E."/>
            <person name="de Vos W.M."/>
            <person name="Barrangou R."/>
            <person name="Klaenhammer T.R."/>
            <person name="Caufield P.W."/>
            <person name="Cui Y."/>
            <person name="Zhang H."/>
            <person name="O'Toole P.W."/>
        </authorList>
    </citation>
    <scope>NUCLEOTIDE SEQUENCE [LARGE SCALE GENOMIC DNA]</scope>
    <source>
        <strain evidence="2 3">DSM 20190</strain>
    </source>
</reference>
<protein>
    <submittedName>
        <fullName evidence="2">Uncharacterized protein</fullName>
    </submittedName>
</protein>